<organism evidence="8 9">
    <name type="scientific">Madurella fahalii</name>
    <dbReference type="NCBI Taxonomy" id="1157608"/>
    <lineage>
        <taxon>Eukaryota</taxon>
        <taxon>Fungi</taxon>
        <taxon>Dikarya</taxon>
        <taxon>Ascomycota</taxon>
        <taxon>Pezizomycotina</taxon>
        <taxon>Sordariomycetes</taxon>
        <taxon>Sordariomycetidae</taxon>
        <taxon>Sordariales</taxon>
        <taxon>Sordariales incertae sedis</taxon>
        <taxon>Madurella</taxon>
    </lineage>
</organism>
<feature type="compositionally biased region" description="Pro residues" evidence="6">
    <location>
        <begin position="61"/>
        <end position="72"/>
    </location>
</feature>
<accession>A0ABQ0GN81</accession>
<sequence length="693" mass="73881">MAIPPQPPAKESPKRPAPLKLDTAGRGPSPTEPPNRPLPPRPMSKIDTSRPTAQPSEAPNKPAPTRPPPFRPQAPLTMNPPTRPGTAATQKSGTTAPMRFPGSTKRLSWTSIASSRRPIKYGQGKYSRVELVPQPSDDPDDPLNWPAWRKELNFASLLLMVAMTGVMKTIFMTVNAQLAESYQVSYTAVTALTGVPLILSAFTGFVCLVAARICGKRPLYLASLLLVFIGTTWNTNVASSYAQCMAARVFQGLGWGAFDTLILGSIQDTYFEHERGLRIAIYSIVAVATTWGAPLIGGVASQNQAGFSLQFTILSAFFVVAVPAITLGAPETVFDRAYTLAQTPATAASSKYKASLPITPRRTLSLETFNNYIVKLKPYSYSGPYDLTTLLQAPRAFVTPTTTLLAVASLLPHAALWGLTASLSLFFRPLPFNLPPSSIGALLTAPFLLATAVVAASSLLPRFLRKTAATASHIPPIPTTKRIPFVNLPLPKCTLATINLTFTPKTHVATIALGSLLTFIGILTFGLHITSALTPRPDEDPVLAATTSVYALGYLAPRVNLAAASFVLGLLAAGAHALDAAARPAVAASTAFTSSNLGVALRNTADMTAGVACWRALFAGVFVLALPGAVWASRDGLRGVCIGIGIAQVVVGAVLGTVWWLWGEGLVRRWDGRVMKLVDLEMLRRNGSFFDMD</sequence>
<feature type="transmembrane region" description="Helical" evidence="7">
    <location>
        <begin position="307"/>
        <end position="329"/>
    </location>
</feature>
<comment type="subcellular location">
    <subcellularLocation>
        <location evidence="1">Membrane</location>
        <topology evidence="1">Multi-pass membrane protein</topology>
    </subcellularLocation>
</comment>
<evidence type="ECO:0000256" key="7">
    <source>
        <dbReference type="SAM" id="Phobius"/>
    </source>
</evidence>
<dbReference type="Gene3D" id="1.20.1250.20">
    <property type="entry name" value="MFS general substrate transporter like domains"/>
    <property type="match status" value="1"/>
</dbReference>
<keyword evidence="4 7" id="KW-1133">Transmembrane helix</keyword>
<dbReference type="RefSeq" id="XP_070920949.1">
    <property type="nucleotide sequence ID" value="XM_071064848.1"/>
</dbReference>
<dbReference type="PANTHER" id="PTHR23502">
    <property type="entry name" value="MAJOR FACILITATOR SUPERFAMILY"/>
    <property type="match status" value="1"/>
</dbReference>
<dbReference type="SUPFAM" id="SSF103473">
    <property type="entry name" value="MFS general substrate transporter"/>
    <property type="match status" value="1"/>
</dbReference>
<evidence type="ECO:0000256" key="6">
    <source>
        <dbReference type="SAM" id="MobiDB-lite"/>
    </source>
</evidence>
<evidence type="ECO:0000256" key="5">
    <source>
        <dbReference type="ARBA" id="ARBA00023136"/>
    </source>
</evidence>
<feature type="transmembrane region" description="Helical" evidence="7">
    <location>
        <begin position="404"/>
        <end position="427"/>
    </location>
</feature>
<feature type="transmembrane region" description="Helical" evidence="7">
    <location>
        <begin position="508"/>
        <end position="529"/>
    </location>
</feature>
<feature type="compositionally biased region" description="Pro residues" evidence="6">
    <location>
        <begin position="1"/>
        <end position="10"/>
    </location>
</feature>
<proteinExistence type="inferred from homology"/>
<evidence type="ECO:0000313" key="8">
    <source>
        <dbReference type="EMBL" id="GAB1319219.1"/>
    </source>
</evidence>
<protein>
    <submittedName>
        <fullName evidence="8">Major facilitator superfamily domain-containing protein</fullName>
    </submittedName>
</protein>
<evidence type="ECO:0000256" key="1">
    <source>
        <dbReference type="ARBA" id="ARBA00004141"/>
    </source>
</evidence>
<gene>
    <name evidence="8" type="ORF">MFIFM68171_09429</name>
</gene>
<dbReference type="Proteomes" id="UP001628179">
    <property type="component" value="Unassembled WGS sequence"/>
</dbReference>
<feature type="transmembrane region" description="Helical" evidence="7">
    <location>
        <begin position="218"/>
        <end position="237"/>
    </location>
</feature>
<evidence type="ECO:0000256" key="4">
    <source>
        <dbReference type="ARBA" id="ARBA00022989"/>
    </source>
</evidence>
<dbReference type="EMBL" id="BAAFSV010000005">
    <property type="protein sequence ID" value="GAB1319219.1"/>
    <property type="molecule type" value="Genomic_DNA"/>
</dbReference>
<feature type="transmembrane region" description="Helical" evidence="7">
    <location>
        <begin position="186"/>
        <end position="211"/>
    </location>
</feature>
<feature type="transmembrane region" description="Helical" evidence="7">
    <location>
        <begin position="154"/>
        <end position="174"/>
    </location>
</feature>
<feature type="transmembrane region" description="Helical" evidence="7">
    <location>
        <begin position="612"/>
        <end position="631"/>
    </location>
</feature>
<keyword evidence="3 7" id="KW-0812">Transmembrane</keyword>
<feature type="transmembrane region" description="Helical" evidence="7">
    <location>
        <begin position="637"/>
        <end position="662"/>
    </location>
</feature>
<feature type="transmembrane region" description="Helical" evidence="7">
    <location>
        <begin position="279"/>
        <end position="301"/>
    </location>
</feature>
<feature type="transmembrane region" description="Helical" evidence="7">
    <location>
        <begin position="439"/>
        <end position="460"/>
    </location>
</feature>
<dbReference type="PANTHER" id="PTHR23502:SF68">
    <property type="entry name" value="MULTIDRUG TRANSPORTER, PUTATIVE (AFU_ORTHOLOGUE AFUA_3G01120)-RELATED"/>
    <property type="match status" value="1"/>
</dbReference>
<dbReference type="GeneID" id="98180171"/>
<dbReference type="Pfam" id="PF07690">
    <property type="entry name" value="MFS_1"/>
    <property type="match status" value="1"/>
</dbReference>
<evidence type="ECO:0000313" key="9">
    <source>
        <dbReference type="Proteomes" id="UP001628179"/>
    </source>
</evidence>
<keyword evidence="9" id="KW-1185">Reference proteome</keyword>
<name>A0ABQ0GN81_9PEZI</name>
<keyword evidence="5 7" id="KW-0472">Membrane</keyword>
<feature type="region of interest" description="Disordered" evidence="6">
    <location>
        <begin position="1"/>
        <end position="103"/>
    </location>
</feature>
<evidence type="ECO:0000256" key="3">
    <source>
        <dbReference type="ARBA" id="ARBA00022692"/>
    </source>
</evidence>
<feature type="transmembrane region" description="Helical" evidence="7">
    <location>
        <begin position="249"/>
        <end position="267"/>
    </location>
</feature>
<dbReference type="InterPro" id="IPR011701">
    <property type="entry name" value="MFS"/>
</dbReference>
<feature type="compositionally biased region" description="Pro residues" evidence="6">
    <location>
        <begin position="30"/>
        <end position="42"/>
    </location>
</feature>
<dbReference type="InterPro" id="IPR036259">
    <property type="entry name" value="MFS_trans_sf"/>
</dbReference>
<comment type="caution">
    <text evidence="8">The sequence shown here is derived from an EMBL/GenBank/DDBJ whole genome shotgun (WGS) entry which is preliminary data.</text>
</comment>
<reference evidence="8 9" key="1">
    <citation type="submission" date="2024-09" db="EMBL/GenBank/DDBJ databases">
        <title>Itraconazole resistance in Madurella fahalii resulting from another homologue of gene encoding cytochrome P450 14-alpha sterol demethylase (CYP51).</title>
        <authorList>
            <person name="Yoshioka I."/>
            <person name="Fahal A.H."/>
            <person name="Kaneko S."/>
            <person name="Yaguchi T."/>
        </authorList>
    </citation>
    <scope>NUCLEOTIDE SEQUENCE [LARGE SCALE GENOMIC DNA]</scope>
    <source>
        <strain evidence="8 9">IFM 68171</strain>
    </source>
</reference>
<comment type="similarity">
    <text evidence="2">Belongs to the major facilitator superfamily.</text>
</comment>
<evidence type="ECO:0000256" key="2">
    <source>
        <dbReference type="ARBA" id="ARBA00008335"/>
    </source>
</evidence>